<protein>
    <recommendedName>
        <fullName evidence="9">Major facilitator superfamily (MFS) profile domain-containing protein</fullName>
    </recommendedName>
</protein>
<evidence type="ECO:0000313" key="7">
    <source>
        <dbReference type="EMBL" id="CAH0401213.1"/>
    </source>
</evidence>
<name>A0ABN8AXZ1_CHISP</name>
<sequence length="489" mass="53591">MERIAENSNEENAYNEYPNEEPDSNEIDYLGGQSRNPPFKLTIEITLFLSFLALSIAAAPAANLLMYRTCVHALGHSVEECESFLAPGKTNHTQELENAVQQYATFVGTAKSVLESAVPALLSVFIGVWSDKHGRKPLLTIPLLGLFMSSVMVVMYSIMPSLGPWWYVVTVIPFSLSGGYVVMITGSMCYVNDISTTEQKSVRLLYIQLAVTISSAAGSAICPFLSGALGNVTYVLLVTTALFAVTYVHIALCLKESLKTATQGTILTVLNIEHVKEMIYVCFRRKPNYGRAISLLVIMASALSVFTTYGISGLMYLYTRNKIHWTMKDYTIFMAIGPIIWLMGSVGAIAVLQPVFRISDTVFSLISFMSVMVEYAIKAFATKTWQMYFGSAISLFGTVSGALLRAIQTKALPAADVAKVFALQSSAEAICPLLAPVLYNMLYAYTIDSFPGAFLLLSTAINVVCFILLSIVLHLMKKSSNTTYQTIEP</sequence>
<keyword evidence="8" id="KW-1185">Reference proteome</keyword>
<accession>A0ABN8AXZ1</accession>
<keyword evidence="4 6" id="KW-0472">Membrane</keyword>
<evidence type="ECO:0000256" key="5">
    <source>
        <dbReference type="SAM" id="MobiDB-lite"/>
    </source>
</evidence>
<dbReference type="InterPro" id="IPR011701">
    <property type="entry name" value="MFS"/>
</dbReference>
<evidence type="ECO:0008006" key="9">
    <source>
        <dbReference type="Google" id="ProtNLM"/>
    </source>
</evidence>
<feature type="transmembrane region" description="Helical" evidence="6">
    <location>
        <begin position="362"/>
        <end position="381"/>
    </location>
</feature>
<evidence type="ECO:0000256" key="1">
    <source>
        <dbReference type="ARBA" id="ARBA00004141"/>
    </source>
</evidence>
<gene>
    <name evidence="7" type="ORF">CHILSU_LOCUS4432</name>
</gene>
<dbReference type="EMBL" id="OU963912">
    <property type="protein sequence ID" value="CAH0401213.1"/>
    <property type="molecule type" value="Genomic_DNA"/>
</dbReference>
<dbReference type="PANTHER" id="PTHR23507">
    <property type="entry name" value="ZGC:174356"/>
    <property type="match status" value="1"/>
</dbReference>
<feature type="transmembrane region" description="Helical" evidence="6">
    <location>
        <begin position="427"/>
        <end position="447"/>
    </location>
</feature>
<evidence type="ECO:0000256" key="6">
    <source>
        <dbReference type="SAM" id="Phobius"/>
    </source>
</evidence>
<proteinExistence type="predicted"/>
<feature type="transmembrane region" description="Helical" evidence="6">
    <location>
        <begin position="204"/>
        <end position="226"/>
    </location>
</feature>
<feature type="transmembrane region" description="Helical" evidence="6">
    <location>
        <begin position="330"/>
        <end position="350"/>
    </location>
</feature>
<organism evidence="7 8">
    <name type="scientific">Chilo suppressalis</name>
    <name type="common">Asiatic rice borer moth</name>
    <dbReference type="NCBI Taxonomy" id="168631"/>
    <lineage>
        <taxon>Eukaryota</taxon>
        <taxon>Metazoa</taxon>
        <taxon>Ecdysozoa</taxon>
        <taxon>Arthropoda</taxon>
        <taxon>Hexapoda</taxon>
        <taxon>Insecta</taxon>
        <taxon>Pterygota</taxon>
        <taxon>Neoptera</taxon>
        <taxon>Endopterygota</taxon>
        <taxon>Lepidoptera</taxon>
        <taxon>Glossata</taxon>
        <taxon>Ditrysia</taxon>
        <taxon>Pyraloidea</taxon>
        <taxon>Crambidae</taxon>
        <taxon>Crambinae</taxon>
        <taxon>Chilo</taxon>
    </lineage>
</organism>
<feature type="transmembrane region" description="Helical" evidence="6">
    <location>
        <begin position="232"/>
        <end position="254"/>
    </location>
</feature>
<feature type="transmembrane region" description="Helical" evidence="6">
    <location>
        <begin position="387"/>
        <end position="407"/>
    </location>
</feature>
<feature type="transmembrane region" description="Helical" evidence="6">
    <location>
        <begin position="45"/>
        <end position="67"/>
    </location>
</feature>
<dbReference type="Gene3D" id="1.20.1250.20">
    <property type="entry name" value="MFS general substrate transporter like domains"/>
    <property type="match status" value="1"/>
</dbReference>
<feature type="transmembrane region" description="Helical" evidence="6">
    <location>
        <begin position="165"/>
        <end position="192"/>
    </location>
</feature>
<evidence type="ECO:0000256" key="2">
    <source>
        <dbReference type="ARBA" id="ARBA00022692"/>
    </source>
</evidence>
<comment type="subcellular location">
    <subcellularLocation>
        <location evidence="1">Membrane</location>
        <topology evidence="1">Multi-pass membrane protein</topology>
    </subcellularLocation>
</comment>
<dbReference type="PANTHER" id="PTHR23507:SF39">
    <property type="entry name" value="GH23453P-RELATED"/>
    <property type="match status" value="1"/>
</dbReference>
<dbReference type="Proteomes" id="UP001153292">
    <property type="component" value="Chromosome 19"/>
</dbReference>
<keyword evidence="3 6" id="KW-1133">Transmembrane helix</keyword>
<feature type="transmembrane region" description="Helical" evidence="6">
    <location>
        <begin position="138"/>
        <end position="159"/>
    </location>
</feature>
<feature type="region of interest" description="Disordered" evidence="5">
    <location>
        <begin position="1"/>
        <end position="31"/>
    </location>
</feature>
<dbReference type="InterPro" id="IPR036259">
    <property type="entry name" value="MFS_trans_sf"/>
</dbReference>
<feature type="transmembrane region" description="Helical" evidence="6">
    <location>
        <begin position="293"/>
        <end position="318"/>
    </location>
</feature>
<evidence type="ECO:0000313" key="8">
    <source>
        <dbReference type="Proteomes" id="UP001153292"/>
    </source>
</evidence>
<keyword evidence="2 6" id="KW-0812">Transmembrane</keyword>
<evidence type="ECO:0000256" key="3">
    <source>
        <dbReference type="ARBA" id="ARBA00022989"/>
    </source>
</evidence>
<evidence type="ECO:0000256" key="4">
    <source>
        <dbReference type="ARBA" id="ARBA00023136"/>
    </source>
</evidence>
<dbReference type="Pfam" id="PF07690">
    <property type="entry name" value="MFS_1"/>
    <property type="match status" value="1"/>
</dbReference>
<reference evidence="7" key="1">
    <citation type="submission" date="2021-12" db="EMBL/GenBank/DDBJ databases">
        <authorList>
            <person name="King R."/>
        </authorList>
    </citation>
    <scope>NUCLEOTIDE SEQUENCE</scope>
</reference>
<feature type="compositionally biased region" description="Low complexity" evidence="5">
    <location>
        <begin position="1"/>
        <end position="17"/>
    </location>
</feature>
<feature type="transmembrane region" description="Helical" evidence="6">
    <location>
        <begin position="453"/>
        <end position="475"/>
    </location>
</feature>
<dbReference type="SUPFAM" id="SSF103473">
    <property type="entry name" value="MFS general substrate transporter"/>
    <property type="match status" value="1"/>
</dbReference>